<dbReference type="Pfam" id="PF00196">
    <property type="entry name" value="GerE"/>
    <property type="match status" value="1"/>
</dbReference>
<dbReference type="PANTHER" id="PTHR44688:SF16">
    <property type="entry name" value="DNA-BINDING TRANSCRIPTIONAL ACTIVATOR DEVR_DOSR"/>
    <property type="match status" value="1"/>
</dbReference>
<sequence length="212" mass="23599">MTHSPSRVFVVDDDDSVRRALGRLLRCAGYQTEVFESARSFLADMDLSSGPACLVLDLQLPDLSGLELQRELNMSLPIVFLTGHGDIATTVDAMKAGATDFLTKPISDTVLLDVVERALVCAMQMYEERQELVEIELRLASLTPREREVMALVVTGRLNKQVAFDLGVAEKTIKIHRARVMKKMKARSLADLIHFADKVRAGRPAYAPHVRH</sequence>
<dbReference type="InterPro" id="IPR036388">
    <property type="entry name" value="WH-like_DNA-bd_sf"/>
</dbReference>
<dbReference type="SMART" id="SM00421">
    <property type="entry name" value="HTH_LUXR"/>
    <property type="match status" value="1"/>
</dbReference>
<dbReference type="SUPFAM" id="SSF46894">
    <property type="entry name" value="C-terminal effector domain of the bipartite response regulators"/>
    <property type="match status" value="1"/>
</dbReference>
<evidence type="ECO:0000313" key="8">
    <source>
        <dbReference type="EMBL" id="OAJ65229.1"/>
    </source>
</evidence>
<dbReference type="InterPro" id="IPR001789">
    <property type="entry name" value="Sig_transdc_resp-reg_receiver"/>
</dbReference>
<evidence type="ECO:0000256" key="1">
    <source>
        <dbReference type="ARBA" id="ARBA00023015"/>
    </source>
</evidence>
<organism evidence="8 10">
    <name type="scientific">Paraburkholderia ginsengiterrae</name>
    <dbReference type="NCBI Taxonomy" id="1462993"/>
    <lineage>
        <taxon>Bacteria</taxon>
        <taxon>Pseudomonadati</taxon>
        <taxon>Pseudomonadota</taxon>
        <taxon>Betaproteobacteria</taxon>
        <taxon>Burkholderiales</taxon>
        <taxon>Burkholderiaceae</taxon>
        <taxon>Paraburkholderia</taxon>
    </lineage>
</organism>
<evidence type="ECO:0000313" key="7">
    <source>
        <dbReference type="EMBL" id="OAJ63802.1"/>
    </source>
</evidence>
<dbReference type="CDD" id="cd06170">
    <property type="entry name" value="LuxR_C_like"/>
    <property type="match status" value="1"/>
</dbReference>
<dbReference type="EMBL" id="LXKA01000055">
    <property type="protein sequence ID" value="OAJ65229.1"/>
    <property type="molecule type" value="Genomic_DNA"/>
</dbReference>
<accession>A0A1A9NG53</accession>
<reference evidence="9 10" key="1">
    <citation type="submission" date="2016-04" db="EMBL/GenBank/DDBJ databases">
        <title>Reclassification of Paraburkholderia panaciterrae (Farh et al. 2015) Dobritsa &amp; Samadpour 2016 as a later homotypic synonym of Paraburkholderia ginsengiterrae (Farh et al. 2015) Dobritsa &amp; Samadpour 2016.</title>
        <authorList>
            <person name="Dobritsa A.P."/>
            <person name="Kutumbaka K."/>
            <person name="Samadpour M."/>
        </authorList>
    </citation>
    <scope>NUCLEOTIDE SEQUENCE [LARGE SCALE GENOMIC DNA]</scope>
    <source>
        <strain evidence="8 10">DCY85</strain>
        <strain evidence="7 9">DCY85-1</strain>
    </source>
</reference>
<dbReference type="SMART" id="SM00448">
    <property type="entry name" value="REC"/>
    <property type="match status" value="1"/>
</dbReference>
<dbReference type="PROSITE" id="PS50043">
    <property type="entry name" value="HTH_LUXR_2"/>
    <property type="match status" value="1"/>
</dbReference>
<evidence type="ECO:0000259" key="6">
    <source>
        <dbReference type="PROSITE" id="PS50110"/>
    </source>
</evidence>
<dbReference type="Gene3D" id="3.40.50.2300">
    <property type="match status" value="1"/>
</dbReference>
<keyword evidence="9" id="KW-1185">Reference proteome</keyword>
<feature type="modified residue" description="4-aspartylphosphate" evidence="4">
    <location>
        <position position="57"/>
    </location>
</feature>
<dbReference type="Proteomes" id="UP000078116">
    <property type="component" value="Unassembled WGS sequence"/>
</dbReference>
<dbReference type="PANTHER" id="PTHR44688">
    <property type="entry name" value="DNA-BINDING TRANSCRIPTIONAL ACTIVATOR DEVR_DOSR"/>
    <property type="match status" value="1"/>
</dbReference>
<dbReference type="PRINTS" id="PR00038">
    <property type="entry name" value="HTHLUXR"/>
</dbReference>
<proteinExistence type="predicted"/>
<dbReference type="OrthoDB" id="9802186at2"/>
<dbReference type="RefSeq" id="WP_064265041.1">
    <property type="nucleotide sequence ID" value="NZ_LXJZ01000009.1"/>
</dbReference>
<dbReference type="GO" id="GO:0003677">
    <property type="term" value="F:DNA binding"/>
    <property type="evidence" value="ECO:0007669"/>
    <property type="project" value="UniProtKB-KW"/>
</dbReference>
<dbReference type="InterPro" id="IPR016032">
    <property type="entry name" value="Sig_transdc_resp-reg_C-effctor"/>
</dbReference>
<evidence type="ECO:0000313" key="10">
    <source>
        <dbReference type="Proteomes" id="UP000078116"/>
    </source>
</evidence>
<dbReference type="EMBL" id="LXJZ01000009">
    <property type="protein sequence ID" value="OAJ63802.1"/>
    <property type="molecule type" value="Genomic_DNA"/>
</dbReference>
<keyword evidence="3" id="KW-0804">Transcription</keyword>
<evidence type="ECO:0000259" key="5">
    <source>
        <dbReference type="PROSITE" id="PS50043"/>
    </source>
</evidence>
<dbReference type="PROSITE" id="PS50110">
    <property type="entry name" value="RESPONSE_REGULATORY"/>
    <property type="match status" value="1"/>
</dbReference>
<dbReference type="GO" id="GO:0000160">
    <property type="term" value="P:phosphorelay signal transduction system"/>
    <property type="evidence" value="ECO:0007669"/>
    <property type="project" value="InterPro"/>
</dbReference>
<dbReference type="STRING" id="1462993.A6V36_17480"/>
<keyword evidence="2 8" id="KW-0238">DNA-binding</keyword>
<keyword evidence="4" id="KW-0597">Phosphoprotein</keyword>
<dbReference type="Pfam" id="PF00072">
    <property type="entry name" value="Response_reg"/>
    <property type="match status" value="1"/>
</dbReference>
<protein>
    <submittedName>
        <fullName evidence="8">DNA-binding response regulator</fullName>
    </submittedName>
</protein>
<dbReference type="AlphaFoldDB" id="A0A1A9NG53"/>
<dbReference type="Gene3D" id="1.10.10.10">
    <property type="entry name" value="Winged helix-like DNA-binding domain superfamily/Winged helix DNA-binding domain"/>
    <property type="match status" value="1"/>
</dbReference>
<dbReference type="InterPro" id="IPR011006">
    <property type="entry name" value="CheY-like_superfamily"/>
</dbReference>
<evidence type="ECO:0000256" key="4">
    <source>
        <dbReference type="PROSITE-ProRule" id="PRU00169"/>
    </source>
</evidence>
<dbReference type="Proteomes" id="UP000077961">
    <property type="component" value="Unassembled WGS sequence"/>
</dbReference>
<dbReference type="SUPFAM" id="SSF52172">
    <property type="entry name" value="CheY-like"/>
    <property type="match status" value="1"/>
</dbReference>
<evidence type="ECO:0000313" key="9">
    <source>
        <dbReference type="Proteomes" id="UP000077961"/>
    </source>
</evidence>
<feature type="domain" description="Response regulatory" evidence="6">
    <location>
        <begin position="7"/>
        <end position="119"/>
    </location>
</feature>
<dbReference type="InterPro" id="IPR000792">
    <property type="entry name" value="Tscrpt_reg_LuxR_C"/>
</dbReference>
<gene>
    <name evidence="7" type="ORF">A6V36_17480</name>
    <name evidence="8" type="ORF">A6V37_15915</name>
</gene>
<dbReference type="PROSITE" id="PS00622">
    <property type="entry name" value="HTH_LUXR_1"/>
    <property type="match status" value="1"/>
</dbReference>
<dbReference type="GO" id="GO:0006355">
    <property type="term" value="P:regulation of DNA-templated transcription"/>
    <property type="evidence" value="ECO:0007669"/>
    <property type="project" value="InterPro"/>
</dbReference>
<comment type="caution">
    <text evidence="8">The sequence shown here is derived from an EMBL/GenBank/DDBJ whole genome shotgun (WGS) entry which is preliminary data.</text>
</comment>
<name>A0A1A9NG53_9BURK</name>
<feature type="domain" description="HTH luxR-type" evidence="5">
    <location>
        <begin position="135"/>
        <end position="200"/>
    </location>
</feature>
<evidence type="ECO:0000256" key="2">
    <source>
        <dbReference type="ARBA" id="ARBA00023125"/>
    </source>
</evidence>
<evidence type="ECO:0000256" key="3">
    <source>
        <dbReference type="ARBA" id="ARBA00023163"/>
    </source>
</evidence>
<keyword evidence="1" id="KW-0805">Transcription regulation</keyword>